<comment type="catalytic activity">
    <reaction evidence="7">
        <text>NAD(+) + (deoxyribonucleotide)n-3'-hydroxyl + 5'-phospho-(deoxyribonucleotide)m = (deoxyribonucleotide)n+m + AMP + beta-nicotinamide D-nucleotide.</text>
        <dbReference type="EC" id="6.5.1.2"/>
    </reaction>
</comment>
<dbReference type="GO" id="GO:0003911">
    <property type="term" value="F:DNA ligase (NAD+) activity"/>
    <property type="evidence" value="ECO:0007669"/>
    <property type="project" value="UniProtKB-EC"/>
</dbReference>
<evidence type="ECO:0000256" key="6">
    <source>
        <dbReference type="ARBA" id="ARBA00023027"/>
    </source>
</evidence>
<dbReference type="SMART" id="SM00532">
    <property type="entry name" value="LIGANc"/>
    <property type="match status" value="1"/>
</dbReference>
<dbReference type="Gene3D" id="1.10.287.610">
    <property type="entry name" value="Helix hairpin bin"/>
    <property type="match status" value="1"/>
</dbReference>
<feature type="region of interest" description="Disordered" evidence="8">
    <location>
        <begin position="381"/>
        <end position="405"/>
    </location>
</feature>
<evidence type="ECO:0000313" key="10">
    <source>
        <dbReference type="EMBL" id="QHU20922.1"/>
    </source>
</evidence>
<evidence type="ECO:0000259" key="9">
    <source>
        <dbReference type="PROSITE" id="PS50172"/>
    </source>
</evidence>
<feature type="domain" description="BRCT" evidence="9">
    <location>
        <begin position="597"/>
        <end position="673"/>
    </location>
</feature>
<keyword evidence="2" id="KW-0436">Ligase</keyword>
<evidence type="ECO:0000256" key="3">
    <source>
        <dbReference type="ARBA" id="ARBA00022705"/>
    </source>
</evidence>
<dbReference type="PIRSF" id="PIRSF001604">
    <property type="entry name" value="LigA"/>
    <property type="match status" value="1"/>
</dbReference>
<dbReference type="InterPro" id="IPR013840">
    <property type="entry name" value="DNAligase_N"/>
</dbReference>
<dbReference type="EMBL" id="MN740976">
    <property type="protein sequence ID" value="QHU20922.1"/>
    <property type="molecule type" value="Genomic_DNA"/>
</dbReference>
<reference evidence="10" key="1">
    <citation type="journal article" date="2020" name="Nature">
        <title>Giant virus diversity and host interactions through global metagenomics.</title>
        <authorList>
            <person name="Schulz F."/>
            <person name="Roux S."/>
            <person name="Paez-Espino D."/>
            <person name="Jungbluth S."/>
            <person name="Walsh D.A."/>
            <person name="Denef V.J."/>
            <person name="McMahon K.D."/>
            <person name="Konstantinidis K.T."/>
            <person name="Eloe-Fadrosh E.A."/>
            <person name="Kyrpides N.C."/>
            <person name="Woyke T."/>
        </authorList>
    </citation>
    <scope>NUCLEOTIDE SEQUENCE</scope>
    <source>
        <strain evidence="10">GVMAG-S-3300013094-100</strain>
    </source>
</reference>
<dbReference type="InterPro" id="IPR004150">
    <property type="entry name" value="NAD_DNA_ligase_OB"/>
</dbReference>
<dbReference type="GO" id="GO:0006281">
    <property type="term" value="P:DNA repair"/>
    <property type="evidence" value="ECO:0007669"/>
    <property type="project" value="InterPro"/>
</dbReference>
<dbReference type="Pfam" id="PF00533">
    <property type="entry name" value="BRCT"/>
    <property type="match status" value="1"/>
</dbReference>
<proteinExistence type="predicted"/>
<protein>
    <recommendedName>
        <fullName evidence="1">DNA ligase (NAD(+))</fullName>
        <ecNumber evidence="1">6.5.1.2</ecNumber>
    </recommendedName>
</protein>
<dbReference type="Gene3D" id="3.40.50.10190">
    <property type="entry name" value="BRCT domain"/>
    <property type="match status" value="1"/>
</dbReference>
<evidence type="ECO:0000256" key="1">
    <source>
        <dbReference type="ARBA" id="ARBA00012722"/>
    </source>
</evidence>
<dbReference type="InterPro" id="IPR012340">
    <property type="entry name" value="NA-bd_OB-fold"/>
</dbReference>
<keyword evidence="4" id="KW-0479">Metal-binding</keyword>
<dbReference type="SUPFAM" id="SSF52113">
    <property type="entry name" value="BRCT domain"/>
    <property type="match status" value="1"/>
</dbReference>
<dbReference type="PROSITE" id="PS50172">
    <property type="entry name" value="BRCT"/>
    <property type="match status" value="1"/>
</dbReference>
<dbReference type="Pfam" id="PF01653">
    <property type="entry name" value="DNA_ligase_aden"/>
    <property type="match status" value="1"/>
</dbReference>
<keyword evidence="6" id="KW-0520">NAD</keyword>
<dbReference type="SUPFAM" id="SSF50249">
    <property type="entry name" value="Nucleic acid-binding proteins"/>
    <property type="match status" value="1"/>
</dbReference>
<evidence type="ECO:0000256" key="4">
    <source>
        <dbReference type="ARBA" id="ARBA00022723"/>
    </source>
</evidence>
<sequence>MQKNIEKTVTKLLKTESVEELAKFLNEANIAYRNTSKPLISDDTYDLLEERLRTLDPKHPFLKKIGAVPGDDIGNKVKLPYWMGSLDKIRDDPKAIDKWKSTYTGDSLISDKLDGNSALVSYVKGVATLYSRGDGKMGQNISHLISFLKFPILHNEDVAIRGEIIISKDNWKIIHDTHPEYANARNLVAGILHSKKPDESVAKYIDFVAYELIKGPKIEAGAASVTPSQSIEYIKSLGFKTVYTRILSQDELTVERLTDILVERRKDSPYDIDGIVVYNNKIHKLASGKNPKYAFAFKSMLTHTEAEVIVNDVIWNISKDGYYKPTVTFDTITLGGVNIQKATGFNALFIEKNKIGKGAHIIIIRSGDVIPHILRVLSPASDGKPSFPEGGPSGPGGPHGPKTSKWEWNESHVDIMVKSDEGASLGDEQKLKVLEHFAKTLDIKFVAKGTLVKMIEAGFDTIPKFFKIKSEDLLKLEGFKKTSSEKIAKSIADTFNNATCVDMMAASNIFGRGFGTRKLTSIIKEIPEILRGKTPTLHEMTEIDGIAETSAKAFLQALPKFFILMNSIPMECRAPGAPIAAPVAAHVTETSAVAPAAPAVSFKDMKIIFTGFRNKDWEKQIELHEGKVTTSVSKNTTLLVASDVNEKSSKIEKARELGIKIISKETFEKDYNL</sequence>
<evidence type="ECO:0000256" key="5">
    <source>
        <dbReference type="ARBA" id="ARBA00022833"/>
    </source>
</evidence>
<dbReference type="Gene3D" id="3.30.470.30">
    <property type="entry name" value="DNA ligase/mRNA capping enzyme"/>
    <property type="match status" value="1"/>
</dbReference>
<name>A0A6C0KSH2_9ZZZZ</name>
<accession>A0A6C0KSH2</accession>
<dbReference type="InterPro" id="IPR001357">
    <property type="entry name" value="BRCT_dom"/>
</dbReference>
<evidence type="ECO:0000256" key="8">
    <source>
        <dbReference type="SAM" id="MobiDB-lite"/>
    </source>
</evidence>
<dbReference type="InterPro" id="IPR036420">
    <property type="entry name" value="BRCT_dom_sf"/>
</dbReference>
<evidence type="ECO:0000256" key="2">
    <source>
        <dbReference type="ARBA" id="ARBA00022598"/>
    </source>
</evidence>
<dbReference type="EC" id="6.5.1.2" evidence="1"/>
<keyword evidence="3" id="KW-0235">DNA replication</keyword>
<keyword evidence="5" id="KW-0862">Zinc</keyword>
<dbReference type="GO" id="GO:0006260">
    <property type="term" value="P:DNA replication"/>
    <property type="evidence" value="ECO:0007669"/>
    <property type="project" value="UniProtKB-KW"/>
</dbReference>
<organism evidence="10">
    <name type="scientific">viral metagenome</name>
    <dbReference type="NCBI Taxonomy" id="1070528"/>
    <lineage>
        <taxon>unclassified sequences</taxon>
        <taxon>metagenomes</taxon>
        <taxon>organismal metagenomes</taxon>
    </lineage>
</organism>
<dbReference type="InterPro" id="IPR001679">
    <property type="entry name" value="DNA_ligase"/>
</dbReference>
<dbReference type="SUPFAM" id="SSF56091">
    <property type="entry name" value="DNA ligase/mRNA capping enzyme, catalytic domain"/>
    <property type="match status" value="1"/>
</dbReference>
<dbReference type="AlphaFoldDB" id="A0A6C0KSH2"/>
<dbReference type="InterPro" id="IPR013839">
    <property type="entry name" value="DNAligase_adenylation"/>
</dbReference>
<dbReference type="Pfam" id="PF03120">
    <property type="entry name" value="OB_DNA_ligase"/>
    <property type="match status" value="1"/>
</dbReference>
<evidence type="ECO:0000256" key="7">
    <source>
        <dbReference type="ARBA" id="ARBA00034005"/>
    </source>
</evidence>
<dbReference type="Gene3D" id="2.40.50.140">
    <property type="entry name" value="Nucleic acid-binding proteins"/>
    <property type="match status" value="1"/>
</dbReference>